<evidence type="ECO:0000256" key="2">
    <source>
        <dbReference type="SAM" id="Phobius"/>
    </source>
</evidence>
<feature type="region of interest" description="Disordered" evidence="1">
    <location>
        <begin position="31"/>
        <end position="59"/>
    </location>
</feature>
<feature type="transmembrane region" description="Helical" evidence="2">
    <location>
        <begin position="6"/>
        <end position="25"/>
    </location>
</feature>
<dbReference type="RefSeq" id="WP_251260542.1">
    <property type="nucleotide sequence ID" value="NZ_JAMQGP010000002.1"/>
</dbReference>
<accession>A0AA41W576</accession>
<name>A0AA41W576_9GAMM</name>
<comment type="caution">
    <text evidence="3">The sequence shown here is derived from an EMBL/GenBank/DDBJ whole genome shotgun (WGS) entry which is preliminary data.</text>
</comment>
<protein>
    <submittedName>
        <fullName evidence="3">Uncharacterized protein</fullName>
    </submittedName>
</protein>
<gene>
    <name evidence="3" type="ORF">NAF29_05760</name>
</gene>
<reference evidence="3 4" key="1">
    <citation type="journal article" date="2013" name="Antonie Van Leeuwenhoek">
        <title>Echinimonas agarilytica gen. nov., sp. nov., a new gammaproteobacterium isolated from the sea urchin Strongylocentrotus intermedius.</title>
        <authorList>
            <person name="Nedashkovskaya O.I."/>
            <person name="Stenkova A.M."/>
            <person name="Zhukova N.V."/>
            <person name="Van Trappen S."/>
            <person name="Lee J.S."/>
            <person name="Kim S.B."/>
        </authorList>
    </citation>
    <scope>NUCLEOTIDE SEQUENCE [LARGE SCALE GENOMIC DNA]</scope>
    <source>
        <strain evidence="3 4">KMM 6351</strain>
    </source>
</reference>
<proteinExistence type="predicted"/>
<evidence type="ECO:0000313" key="4">
    <source>
        <dbReference type="Proteomes" id="UP001165393"/>
    </source>
</evidence>
<dbReference type="Proteomes" id="UP001165393">
    <property type="component" value="Unassembled WGS sequence"/>
</dbReference>
<evidence type="ECO:0000313" key="3">
    <source>
        <dbReference type="EMBL" id="MCM2679182.1"/>
    </source>
</evidence>
<keyword evidence="2" id="KW-1133">Transmembrane helix</keyword>
<dbReference type="AlphaFoldDB" id="A0AA41W576"/>
<keyword evidence="2" id="KW-0812">Transmembrane</keyword>
<sequence>MTVLNNKWLLALAIAFTGVCIFYFAGQSSDEAQQKPSQESSASSTLQALDNGDDEALPDYRHEVHPSTVEQTVEVDFDADALLAQAEQGTQLMIEEYNQVLDDPEQRERIEADYKESGEDVKKALLAKMKRGEL</sequence>
<keyword evidence="4" id="KW-1185">Reference proteome</keyword>
<dbReference type="EMBL" id="JAMQGP010000002">
    <property type="protein sequence ID" value="MCM2679182.1"/>
    <property type="molecule type" value="Genomic_DNA"/>
</dbReference>
<organism evidence="3 4">
    <name type="scientific">Echinimonas agarilytica</name>
    <dbReference type="NCBI Taxonomy" id="1215918"/>
    <lineage>
        <taxon>Bacteria</taxon>
        <taxon>Pseudomonadati</taxon>
        <taxon>Pseudomonadota</taxon>
        <taxon>Gammaproteobacteria</taxon>
        <taxon>Alteromonadales</taxon>
        <taxon>Echinimonadaceae</taxon>
        <taxon>Echinimonas</taxon>
    </lineage>
</organism>
<evidence type="ECO:0000256" key="1">
    <source>
        <dbReference type="SAM" id="MobiDB-lite"/>
    </source>
</evidence>
<feature type="compositionally biased region" description="Polar residues" evidence="1">
    <location>
        <begin position="31"/>
        <end position="48"/>
    </location>
</feature>
<keyword evidence="2" id="KW-0472">Membrane</keyword>